<dbReference type="GO" id="GO:0019563">
    <property type="term" value="P:glycerol catabolic process"/>
    <property type="evidence" value="ECO:0007669"/>
    <property type="project" value="TreeGrafter"/>
</dbReference>
<keyword evidence="3" id="KW-0324">Glycolysis</keyword>
<dbReference type="PANTHER" id="PTHR21139:SF42">
    <property type="entry name" value="TRIOSEPHOSPHATE ISOMERASE"/>
    <property type="match status" value="1"/>
</dbReference>
<evidence type="ECO:0000313" key="4">
    <source>
        <dbReference type="EMBL" id="PIS39377.1"/>
    </source>
</evidence>
<comment type="pathway">
    <text evidence="3">Carbohydrate biosynthesis; gluconeogenesis.</text>
</comment>
<dbReference type="AlphaFoldDB" id="A0A2H0YLK2"/>
<dbReference type="GO" id="GO:0046166">
    <property type="term" value="P:glyceraldehyde-3-phosphate biosynthetic process"/>
    <property type="evidence" value="ECO:0007669"/>
    <property type="project" value="TreeGrafter"/>
</dbReference>
<proteinExistence type="inferred from homology"/>
<comment type="similarity">
    <text evidence="1 3">Belongs to the triosephosphate isomerase family.</text>
</comment>
<gene>
    <name evidence="4" type="ORF">COT33_02350</name>
</gene>
<dbReference type="GO" id="GO:0006096">
    <property type="term" value="P:glycolytic process"/>
    <property type="evidence" value="ECO:0007669"/>
    <property type="project" value="UniProtKB-UniPathway"/>
</dbReference>
<dbReference type="PROSITE" id="PS51440">
    <property type="entry name" value="TIM_2"/>
    <property type="match status" value="1"/>
</dbReference>
<dbReference type="Proteomes" id="UP000230088">
    <property type="component" value="Unassembled WGS sequence"/>
</dbReference>
<dbReference type="CDD" id="cd00311">
    <property type="entry name" value="TIM"/>
    <property type="match status" value="1"/>
</dbReference>
<organism evidence="4 5">
    <name type="scientific">Candidatus Nealsonbacteria bacterium CG08_land_8_20_14_0_20_38_20</name>
    <dbReference type="NCBI Taxonomy" id="1974705"/>
    <lineage>
        <taxon>Bacteria</taxon>
        <taxon>Candidatus Nealsoniibacteriota</taxon>
    </lineage>
</organism>
<dbReference type="UniPathway" id="UPA00138"/>
<dbReference type="InterPro" id="IPR013785">
    <property type="entry name" value="Aldolase_TIM"/>
</dbReference>
<accession>A0A2H0YLK2</accession>
<dbReference type="PANTHER" id="PTHR21139">
    <property type="entry name" value="TRIOSEPHOSPHATE ISOMERASE"/>
    <property type="match status" value="1"/>
</dbReference>
<dbReference type="Pfam" id="PF00121">
    <property type="entry name" value="TIM"/>
    <property type="match status" value="1"/>
</dbReference>
<comment type="catalytic activity">
    <reaction evidence="3">
        <text>D-glyceraldehyde 3-phosphate = dihydroxyacetone phosphate</text>
        <dbReference type="Rhea" id="RHEA:18585"/>
        <dbReference type="ChEBI" id="CHEBI:57642"/>
        <dbReference type="ChEBI" id="CHEBI:59776"/>
        <dbReference type="EC" id="5.3.1.1"/>
    </reaction>
</comment>
<dbReference type="EMBL" id="PEYD01000044">
    <property type="protein sequence ID" value="PIS39377.1"/>
    <property type="molecule type" value="Genomic_DNA"/>
</dbReference>
<reference evidence="5" key="1">
    <citation type="submission" date="2017-09" db="EMBL/GenBank/DDBJ databases">
        <title>Depth-based differentiation of microbial function through sediment-hosted aquifers and enrichment of novel symbionts in the deep terrestrial subsurface.</title>
        <authorList>
            <person name="Probst A.J."/>
            <person name="Ladd B."/>
            <person name="Jarett J.K."/>
            <person name="Geller-Mcgrath D.E."/>
            <person name="Sieber C.M.K."/>
            <person name="Emerson J.B."/>
            <person name="Anantharaman K."/>
            <person name="Thomas B.C."/>
            <person name="Malmstrom R."/>
            <person name="Stieglmeier M."/>
            <person name="Klingl A."/>
            <person name="Woyke T."/>
            <person name="Ryan C.M."/>
            <person name="Banfield J.F."/>
        </authorList>
    </citation>
    <scope>NUCLEOTIDE SEQUENCE [LARGE SCALE GENOMIC DNA]</scope>
</reference>
<protein>
    <recommendedName>
        <fullName evidence="3">Triosephosphate isomerase</fullName>
        <ecNumber evidence="3">5.3.1.1</ecNumber>
    </recommendedName>
</protein>
<dbReference type="GO" id="GO:0006094">
    <property type="term" value="P:gluconeogenesis"/>
    <property type="evidence" value="ECO:0007669"/>
    <property type="project" value="UniProtKB-UniPathway"/>
</dbReference>
<dbReference type="InterPro" id="IPR000652">
    <property type="entry name" value="Triosephosphate_isomerase"/>
</dbReference>
<comment type="caution">
    <text evidence="4">The sequence shown here is derived from an EMBL/GenBank/DDBJ whole genome shotgun (WGS) entry which is preliminary data.</text>
</comment>
<evidence type="ECO:0000256" key="2">
    <source>
        <dbReference type="ARBA" id="ARBA00023235"/>
    </source>
</evidence>
<evidence type="ECO:0000313" key="5">
    <source>
        <dbReference type="Proteomes" id="UP000230088"/>
    </source>
</evidence>
<keyword evidence="3" id="KW-0312">Gluconeogenesis</keyword>
<keyword evidence="2 3" id="KW-0413">Isomerase</keyword>
<dbReference type="InterPro" id="IPR035990">
    <property type="entry name" value="TIM_sf"/>
</dbReference>
<keyword evidence="3" id="KW-0963">Cytoplasm</keyword>
<evidence type="ECO:0000256" key="3">
    <source>
        <dbReference type="RuleBase" id="RU363013"/>
    </source>
</evidence>
<dbReference type="GO" id="GO:0004807">
    <property type="term" value="F:triose-phosphate isomerase activity"/>
    <property type="evidence" value="ECO:0007669"/>
    <property type="project" value="UniProtKB-EC"/>
</dbReference>
<comment type="pathway">
    <text evidence="3">Carbohydrate degradation; glycolysis; D-glyceraldehyde 3-phosphate from glycerone phosphate: step 1/1.</text>
</comment>
<dbReference type="EC" id="5.3.1.1" evidence="3"/>
<dbReference type="GO" id="GO:0005829">
    <property type="term" value="C:cytosol"/>
    <property type="evidence" value="ECO:0007669"/>
    <property type="project" value="TreeGrafter"/>
</dbReference>
<dbReference type="Gene3D" id="3.20.20.70">
    <property type="entry name" value="Aldolase class I"/>
    <property type="match status" value="1"/>
</dbReference>
<comment type="subcellular location">
    <subcellularLocation>
        <location evidence="3">Cytoplasm</location>
    </subcellularLocation>
</comment>
<name>A0A2H0YLK2_9BACT</name>
<comment type="subunit">
    <text evidence="3">Homodimer.</text>
</comment>
<sequence>MKKIIAGNWKFNKDLRDLKKAINFVETLEKKMKGIDNVEVKIFPHDSVLAQLVERVKRIKIGAQDVHWEEDGSFTGAHFSAQDLRAIGAKETLIGHSETRFYFGVDDKKVALKLKAVFKNGIIPTICIGEDIEEKERGEIEMVLRRQIVKGILPAFAKVSAGKPAFTSSEFVVAYEPVYAIAGFAKLKGLEPKPPKIEDIKYAFETIRKIFSENGYSEINPSASLRIDGERNRTIKILYGGSSNPENARELLSQPFINGLLLGTASWNLDSFFEMIKIAGEICVRRRED</sequence>
<dbReference type="SUPFAM" id="SSF51351">
    <property type="entry name" value="Triosephosphate isomerase (TIM)"/>
    <property type="match status" value="1"/>
</dbReference>
<evidence type="ECO:0000256" key="1">
    <source>
        <dbReference type="ARBA" id="ARBA00007422"/>
    </source>
</evidence>
<dbReference type="UniPathway" id="UPA00109">
    <property type="reaction ID" value="UER00189"/>
</dbReference>